<name>V4PJI0_9CAUL</name>
<dbReference type="Proteomes" id="UP000017837">
    <property type="component" value="Unassembled WGS sequence"/>
</dbReference>
<dbReference type="PATRIC" id="fig|1121022.4.peg.626"/>
<dbReference type="InterPro" id="IPR019133">
    <property type="entry name" value="MIC60"/>
</dbReference>
<dbReference type="OrthoDB" id="7193408at2"/>
<evidence type="ECO:0000256" key="3">
    <source>
        <dbReference type="ARBA" id="ARBA00022989"/>
    </source>
</evidence>
<proteinExistence type="predicted"/>
<comment type="subcellular location">
    <subcellularLocation>
        <location evidence="1">Membrane</location>
    </subcellularLocation>
</comment>
<reference evidence="6 7" key="1">
    <citation type="journal article" date="2014" name="Nature">
        <title>Sequential evolution of bacterial morphology by co-option of a developmental regulator.</title>
        <authorList>
            <person name="Jiang C."/>
            <person name="Brown P.J."/>
            <person name="Ducret A."/>
            <person name="Brun Y.V."/>
        </authorList>
    </citation>
    <scope>NUCLEOTIDE SEQUENCE [LARGE SCALE GENOMIC DNA]</scope>
    <source>
        <strain evidence="6 7">DSM 16100</strain>
    </source>
</reference>
<accession>V4PJI0</accession>
<dbReference type="RefSeq" id="WP_018081403.1">
    <property type="nucleotide sequence ID" value="NZ_AQWM01000005.1"/>
</dbReference>
<keyword evidence="4 5" id="KW-0472">Membrane</keyword>
<evidence type="ECO:0000313" key="7">
    <source>
        <dbReference type="Proteomes" id="UP000017837"/>
    </source>
</evidence>
<dbReference type="eggNOG" id="COG4223">
    <property type="taxonomic scope" value="Bacteria"/>
</dbReference>
<evidence type="ECO:0000313" key="6">
    <source>
        <dbReference type="EMBL" id="ESQ94102.1"/>
    </source>
</evidence>
<sequence>MSEPLDSTLSGETLDQEFAAEDAHRKDAAKMTRVFLLFAAPLVIMIAIVIAAVAFKMSQDSRAIVATATPAASAPAVAASDPQKDAQIAALQSQIAALQGQLHPAEATAPAQPLYTADPTALSQLSARLDRVEANQQALAKAAASAFAARTLQQAARTEQPFLSELAVVEAGIDDPSLVTALRPYAEKGVPSEVTLAVKFPAVAARANSAVQADDGKDDLFSQLRHALGGFISIRRTDDIKGQGADAILQRAEIRLNNGDLKGAVAYLNTLSPAAQKALSPWIDQARARVLVDDITRHISESALNRLSQTTATDTPLRNGGVL</sequence>
<evidence type="ECO:0000256" key="2">
    <source>
        <dbReference type="ARBA" id="ARBA00022692"/>
    </source>
</evidence>
<dbReference type="GO" id="GO:0016020">
    <property type="term" value="C:membrane"/>
    <property type="evidence" value="ECO:0007669"/>
    <property type="project" value="UniProtKB-SubCell"/>
</dbReference>
<dbReference type="Pfam" id="PF09731">
    <property type="entry name" value="Mitofilin"/>
    <property type="match status" value="1"/>
</dbReference>
<organism evidence="6 7">
    <name type="scientific">Asticcacaulis benevestitus DSM 16100 = ATCC BAA-896</name>
    <dbReference type="NCBI Taxonomy" id="1121022"/>
    <lineage>
        <taxon>Bacteria</taxon>
        <taxon>Pseudomonadati</taxon>
        <taxon>Pseudomonadota</taxon>
        <taxon>Alphaproteobacteria</taxon>
        <taxon>Caulobacterales</taxon>
        <taxon>Caulobacteraceae</taxon>
        <taxon>Asticcacaulis</taxon>
    </lineage>
</organism>
<keyword evidence="3 5" id="KW-1133">Transmembrane helix</keyword>
<keyword evidence="7" id="KW-1185">Reference proteome</keyword>
<feature type="transmembrane region" description="Helical" evidence="5">
    <location>
        <begin position="34"/>
        <end position="55"/>
    </location>
</feature>
<dbReference type="AlphaFoldDB" id="V4PJI0"/>
<dbReference type="EMBL" id="AWGB01000005">
    <property type="protein sequence ID" value="ESQ94102.1"/>
    <property type="molecule type" value="Genomic_DNA"/>
</dbReference>
<gene>
    <name evidence="6" type="ORF">ABENE_03155</name>
</gene>
<keyword evidence="2 5" id="KW-0812">Transmembrane</keyword>
<evidence type="ECO:0000256" key="1">
    <source>
        <dbReference type="ARBA" id="ARBA00004370"/>
    </source>
</evidence>
<evidence type="ECO:0008006" key="8">
    <source>
        <dbReference type="Google" id="ProtNLM"/>
    </source>
</evidence>
<evidence type="ECO:0000256" key="4">
    <source>
        <dbReference type="ARBA" id="ARBA00023136"/>
    </source>
</evidence>
<protein>
    <recommendedName>
        <fullName evidence="8">Inner membrane protein</fullName>
    </recommendedName>
</protein>
<evidence type="ECO:0000256" key="5">
    <source>
        <dbReference type="SAM" id="Phobius"/>
    </source>
</evidence>
<dbReference type="STRING" id="1121022.GCA_000376105_01736"/>
<comment type="caution">
    <text evidence="6">The sequence shown here is derived from an EMBL/GenBank/DDBJ whole genome shotgun (WGS) entry which is preliminary data.</text>
</comment>